<dbReference type="EC" id="3.7.1.3" evidence="4 5"/>
<accession>A0A0D2D000</accession>
<dbReference type="NCBIfam" id="TIGR01814">
    <property type="entry name" value="kynureninase"/>
    <property type="match status" value="1"/>
</dbReference>
<feature type="binding site" evidence="4">
    <location>
        <position position="258"/>
    </location>
    <ligand>
        <name>pyridoxal 5'-phosphate</name>
        <dbReference type="ChEBI" id="CHEBI:597326"/>
    </ligand>
</feature>
<dbReference type="GO" id="GO:0034354">
    <property type="term" value="P:'de novo' NAD+ biosynthetic process from L-tryptophan"/>
    <property type="evidence" value="ECO:0007669"/>
    <property type="project" value="UniProtKB-UniRule"/>
</dbReference>
<evidence type="ECO:0000313" key="8">
    <source>
        <dbReference type="Proteomes" id="UP000054342"/>
    </source>
</evidence>
<dbReference type="STRING" id="348802.A0A0D2D000"/>
<dbReference type="Pfam" id="PF00266">
    <property type="entry name" value="Aminotran_5"/>
    <property type="match status" value="1"/>
</dbReference>
<dbReference type="Gene3D" id="3.40.640.10">
    <property type="entry name" value="Type I PLP-dependent aspartate aminotransferase-like (Major domain)"/>
    <property type="match status" value="1"/>
</dbReference>
<dbReference type="PANTHER" id="PTHR14084">
    <property type="entry name" value="KYNURENINASE"/>
    <property type="match status" value="1"/>
</dbReference>
<dbReference type="GO" id="GO:0043420">
    <property type="term" value="P:anthranilate metabolic process"/>
    <property type="evidence" value="ECO:0007669"/>
    <property type="project" value="UniProtKB-UniRule"/>
</dbReference>
<feature type="binding site" evidence="4">
    <location>
        <position position="255"/>
    </location>
    <ligand>
        <name>pyridoxal 5'-phosphate</name>
        <dbReference type="ChEBI" id="CHEBI:597326"/>
    </ligand>
</feature>
<dbReference type="InterPro" id="IPR015424">
    <property type="entry name" value="PyrdxlP-dep_Trfase"/>
</dbReference>
<feature type="binding site" evidence="4">
    <location>
        <begin position="169"/>
        <end position="172"/>
    </location>
    <ligand>
        <name>pyridoxal 5'-phosphate</name>
        <dbReference type="ChEBI" id="CHEBI:597326"/>
    </ligand>
</feature>
<dbReference type="UniPathway" id="UPA00334">
    <property type="reaction ID" value="UER00455"/>
</dbReference>
<sequence length="476" mass="52402">MSTEDVKQDSTNGTLGPFSKDYASSLDAADSLAHFRSNFYIPTVTDLKRPTLATPPDEGTAQPCTYLCGNSLGLQPVRTAEVVNAFLTQWRTKAVTGHFVDHTDSPLPPFVDIDDHAAKLMAPLVGALEAEVAVMGSLTANLHFLMSSFYRPSRKGEGRWKILLEGKAFPSDHYAVESQIVHHGLDPAEAMVLLEPTDPRYPILPTEQILETINQHASELALILLPGVQFYTGQYFDIQRITSHAHSHGILIGWDLAHAVGNVDVRLHDWDVDFAAWCSYKYLNSGPGAMAGIFVNEKYGKVDAEGSTPKFWPRLSGWWGDDKSTRFQMTNKFVPRPGAKGYQLSNPSALDLAAVVASLQIFNETSMADLRQKSLRLTTYLEQLLDALALKKPGLFDMVTPRDPSERGAQLSIRLAPGLLDSVLENLEHAGIIVDERKPDVIRVAPAPLYNSFLDVFRFCHVLEAALDKSSAASKS</sequence>
<keyword evidence="4 5" id="KW-0963">Cytoplasm</keyword>
<dbReference type="InterPro" id="IPR000192">
    <property type="entry name" value="Aminotrans_V_dom"/>
</dbReference>
<comment type="function">
    <text evidence="4 5">Catalyzes the cleavage of L-kynurenine (L-Kyn) and L-3-hydroxykynurenine (L-3OHKyn) into anthranilic acid (AA) and 3-hydroxyanthranilic acid (3-OHAA), respectively.</text>
</comment>
<proteinExistence type="inferred from homology"/>
<dbReference type="InterPro" id="IPR015421">
    <property type="entry name" value="PyrdxlP-dep_Trfase_major"/>
</dbReference>
<keyword evidence="3 4" id="KW-0663">Pyridoxal phosphate</keyword>
<dbReference type="SUPFAM" id="SSF53383">
    <property type="entry name" value="PLP-dependent transferases"/>
    <property type="match status" value="1"/>
</dbReference>
<evidence type="ECO:0000256" key="4">
    <source>
        <dbReference type="HAMAP-Rule" id="MF_03017"/>
    </source>
</evidence>
<dbReference type="RefSeq" id="XP_013316316.1">
    <property type="nucleotide sequence ID" value="XM_013460862.1"/>
</dbReference>
<dbReference type="GO" id="GO:0097053">
    <property type="term" value="P:L-kynurenine catabolic process"/>
    <property type="evidence" value="ECO:0007669"/>
    <property type="project" value="UniProtKB-UniRule"/>
</dbReference>
<dbReference type="GO" id="GO:0030429">
    <property type="term" value="F:kynureninase activity"/>
    <property type="evidence" value="ECO:0007669"/>
    <property type="project" value="UniProtKB-UniRule"/>
</dbReference>
<comment type="similarity">
    <text evidence="4 5">Belongs to the kynureninase family.</text>
</comment>
<keyword evidence="8" id="KW-1185">Reference proteome</keyword>
<comment type="catalytic activity">
    <reaction evidence="5">
        <text>3-hydroxy-L-kynurenine + H2O = 3-hydroxyanthranilate + L-alanine + H(+)</text>
        <dbReference type="Rhea" id="RHEA:25143"/>
        <dbReference type="ChEBI" id="CHEBI:15377"/>
        <dbReference type="ChEBI" id="CHEBI:15378"/>
        <dbReference type="ChEBI" id="CHEBI:36559"/>
        <dbReference type="ChEBI" id="CHEBI:57972"/>
        <dbReference type="ChEBI" id="CHEBI:58125"/>
        <dbReference type="EC" id="3.7.1.3"/>
    </reaction>
</comment>
<feature type="binding site" evidence="4">
    <location>
        <position position="139"/>
    </location>
    <ligand>
        <name>pyridoxal 5'-phosphate</name>
        <dbReference type="ChEBI" id="CHEBI:597326"/>
    </ligand>
</feature>
<evidence type="ECO:0000256" key="2">
    <source>
        <dbReference type="ARBA" id="ARBA00022801"/>
    </source>
</evidence>
<dbReference type="InterPro" id="IPR015422">
    <property type="entry name" value="PyrdxlP-dep_Trfase_small"/>
</dbReference>
<dbReference type="PIRSF" id="PIRSF038800">
    <property type="entry name" value="KYNU"/>
    <property type="match status" value="1"/>
</dbReference>
<dbReference type="FunFam" id="3.40.640.10:FF:000031">
    <property type="entry name" value="Kynureninase"/>
    <property type="match status" value="1"/>
</dbReference>
<feature type="binding site" evidence="4">
    <location>
        <position position="138"/>
    </location>
    <ligand>
        <name>pyridoxal 5'-phosphate</name>
        <dbReference type="ChEBI" id="CHEBI:597326"/>
    </ligand>
</feature>
<gene>
    <name evidence="4" type="primary">BNA5</name>
    <name evidence="7" type="ORF">PV05_04461</name>
</gene>
<dbReference type="HAMAP" id="MF_01970">
    <property type="entry name" value="Kynureninase"/>
    <property type="match status" value="1"/>
</dbReference>
<comment type="caution">
    <text evidence="4">Lacks conserved residue(s) required for the propagation of feature annotation.</text>
</comment>
<reference evidence="7 8" key="1">
    <citation type="submission" date="2015-01" db="EMBL/GenBank/DDBJ databases">
        <title>The Genome Sequence of Exophiala xenobiotica CBS118157.</title>
        <authorList>
            <consortium name="The Broad Institute Genomics Platform"/>
            <person name="Cuomo C."/>
            <person name="de Hoog S."/>
            <person name="Gorbushina A."/>
            <person name="Stielow B."/>
            <person name="Teixiera M."/>
            <person name="Abouelleil A."/>
            <person name="Chapman S.B."/>
            <person name="Priest M."/>
            <person name="Young S.K."/>
            <person name="Wortman J."/>
            <person name="Nusbaum C."/>
            <person name="Birren B."/>
        </authorList>
    </citation>
    <scope>NUCLEOTIDE SEQUENCE [LARGE SCALE GENOMIC DNA]</scope>
    <source>
        <strain evidence="7 8">CBS 118157</strain>
    </source>
</reference>
<evidence type="ECO:0000256" key="1">
    <source>
        <dbReference type="ARBA" id="ARBA00022642"/>
    </source>
</evidence>
<dbReference type="OrthoDB" id="5978656at2759"/>
<dbReference type="Proteomes" id="UP000054342">
    <property type="component" value="Unassembled WGS sequence"/>
</dbReference>
<keyword evidence="2 4" id="KW-0378">Hydrolase</keyword>
<feature type="binding site" evidence="4">
    <location>
        <position position="280"/>
    </location>
    <ligand>
        <name>pyridoxal 5'-phosphate</name>
        <dbReference type="ChEBI" id="CHEBI:597326"/>
    </ligand>
</feature>
<evidence type="ECO:0000259" key="6">
    <source>
        <dbReference type="Pfam" id="PF00266"/>
    </source>
</evidence>
<feature type="binding site" evidence="4">
    <location>
        <position position="346"/>
    </location>
    <ligand>
        <name>pyridoxal 5'-phosphate</name>
        <dbReference type="ChEBI" id="CHEBI:597326"/>
    </ligand>
</feature>
<evidence type="ECO:0000256" key="3">
    <source>
        <dbReference type="ARBA" id="ARBA00022898"/>
    </source>
</evidence>
<comment type="catalytic activity">
    <reaction evidence="4 5">
        <text>L-kynurenine + H2O = anthranilate + L-alanine + H(+)</text>
        <dbReference type="Rhea" id="RHEA:16813"/>
        <dbReference type="ChEBI" id="CHEBI:15377"/>
        <dbReference type="ChEBI" id="CHEBI:15378"/>
        <dbReference type="ChEBI" id="CHEBI:16567"/>
        <dbReference type="ChEBI" id="CHEBI:57959"/>
        <dbReference type="ChEBI" id="CHEBI:57972"/>
        <dbReference type="EC" id="3.7.1.3"/>
    </reaction>
</comment>
<comment type="subunit">
    <text evidence="4 5">Homodimer.</text>
</comment>
<evidence type="ECO:0000313" key="7">
    <source>
        <dbReference type="EMBL" id="KIW55732.1"/>
    </source>
</evidence>
<dbReference type="InterPro" id="IPR010111">
    <property type="entry name" value="Kynureninase"/>
</dbReference>
<dbReference type="GO" id="GO:0019805">
    <property type="term" value="P:quinolinate biosynthetic process"/>
    <property type="evidence" value="ECO:0007669"/>
    <property type="project" value="UniProtKB-UniRule"/>
</dbReference>
<feature type="binding site" evidence="4">
    <location>
        <position position="318"/>
    </location>
    <ligand>
        <name>pyridoxal 5'-phosphate</name>
        <dbReference type="ChEBI" id="CHEBI:597326"/>
    </ligand>
</feature>
<dbReference type="GO" id="GO:0019441">
    <property type="term" value="P:L-tryptophan catabolic process to kynurenine"/>
    <property type="evidence" value="ECO:0007669"/>
    <property type="project" value="TreeGrafter"/>
</dbReference>
<comment type="pathway">
    <text evidence="4 5">Cofactor biosynthesis; NAD(+) biosynthesis; quinolinate from L-kynurenine: step 2/3.</text>
</comment>
<dbReference type="HOGENOM" id="CLU_003433_4_0_1"/>
<comment type="pathway">
    <text evidence="4 5">Amino-acid degradation; L-kynurenine degradation; L-alanine and anthranilate from L-kynurenine: step 1/1.</text>
</comment>
<dbReference type="GeneID" id="25326369"/>
<evidence type="ECO:0000256" key="5">
    <source>
        <dbReference type="PIRNR" id="PIRNR038800"/>
    </source>
</evidence>
<feature type="modified residue" description="N6-(pyridoxal phosphate)lysine" evidence="4">
    <location>
        <position position="281"/>
    </location>
</feature>
<name>A0A0D2D000_9EURO</name>
<feature type="domain" description="Aminotransferase class V" evidence="6">
    <location>
        <begin position="219"/>
        <end position="308"/>
    </location>
</feature>
<comment type="cofactor">
    <cofactor evidence="4 5">
        <name>pyridoxal 5'-phosphate</name>
        <dbReference type="ChEBI" id="CHEBI:597326"/>
    </cofactor>
</comment>
<dbReference type="EMBL" id="KN847319">
    <property type="protein sequence ID" value="KIW55732.1"/>
    <property type="molecule type" value="Genomic_DNA"/>
</dbReference>
<dbReference type="PANTHER" id="PTHR14084:SF0">
    <property type="entry name" value="KYNURENINASE"/>
    <property type="match status" value="1"/>
</dbReference>
<dbReference type="AlphaFoldDB" id="A0A0D2D000"/>
<dbReference type="GO" id="GO:0030170">
    <property type="term" value="F:pyridoxal phosphate binding"/>
    <property type="evidence" value="ECO:0007669"/>
    <property type="project" value="UniProtKB-UniRule"/>
</dbReference>
<dbReference type="Gene3D" id="3.90.1150.10">
    <property type="entry name" value="Aspartate Aminotransferase, domain 1"/>
    <property type="match status" value="1"/>
</dbReference>
<dbReference type="GO" id="GO:0005737">
    <property type="term" value="C:cytoplasm"/>
    <property type="evidence" value="ECO:0007669"/>
    <property type="project" value="UniProtKB-SubCell"/>
</dbReference>
<comment type="subcellular location">
    <subcellularLocation>
        <location evidence="4 5">Cytoplasm</location>
    </subcellularLocation>
</comment>
<organism evidence="7 8">
    <name type="scientific">Exophiala xenobiotica</name>
    <dbReference type="NCBI Taxonomy" id="348802"/>
    <lineage>
        <taxon>Eukaryota</taxon>
        <taxon>Fungi</taxon>
        <taxon>Dikarya</taxon>
        <taxon>Ascomycota</taxon>
        <taxon>Pezizomycotina</taxon>
        <taxon>Eurotiomycetes</taxon>
        <taxon>Chaetothyriomycetidae</taxon>
        <taxon>Chaetothyriales</taxon>
        <taxon>Herpotrichiellaceae</taxon>
        <taxon>Exophiala</taxon>
    </lineage>
</organism>
<protein>
    <recommendedName>
        <fullName evidence="4 5">Kynureninase</fullName>
        <ecNumber evidence="4 5">3.7.1.3</ecNumber>
    </recommendedName>
    <alternativeName>
        <fullName evidence="4">Biosynthesis of nicotinic acid protein 5</fullName>
    </alternativeName>
    <alternativeName>
        <fullName evidence="4">L-kynurenine hydrolase</fullName>
    </alternativeName>
</protein>
<keyword evidence="1 4" id="KW-0662">Pyridine nucleotide biosynthesis</keyword>
<dbReference type="UniPathway" id="UPA00253">
    <property type="reaction ID" value="UER00329"/>
</dbReference>
<dbReference type="Pfam" id="PF22580">
    <property type="entry name" value="KYNU_C"/>
    <property type="match status" value="1"/>
</dbReference>